<feature type="compositionally biased region" description="Basic and acidic residues" evidence="1">
    <location>
        <begin position="110"/>
        <end position="127"/>
    </location>
</feature>
<keyword evidence="3" id="KW-1185">Reference proteome</keyword>
<feature type="region of interest" description="Disordered" evidence="1">
    <location>
        <begin position="101"/>
        <end position="132"/>
    </location>
</feature>
<proteinExistence type="predicted"/>
<protein>
    <submittedName>
        <fullName evidence="2">Uncharacterized protein</fullName>
    </submittedName>
</protein>
<feature type="region of interest" description="Disordered" evidence="1">
    <location>
        <begin position="27"/>
        <end position="69"/>
    </location>
</feature>
<dbReference type="AlphaFoldDB" id="A0A835UB96"/>
<evidence type="ECO:0000313" key="2">
    <source>
        <dbReference type="EMBL" id="KAG0454943.1"/>
    </source>
</evidence>
<reference evidence="2 3" key="1">
    <citation type="journal article" date="2020" name="Nat. Food">
        <title>A phased Vanilla planifolia genome enables genetic improvement of flavour and production.</title>
        <authorList>
            <person name="Hasing T."/>
            <person name="Tang H."/>
            <person name="Brym M."/>
            <person name="Khazi F."/>
            <person name="Huang T."/>
            <person name="Chambers A.H."/>
        </authorList>
    </citation>
    <scope>NUCLEOTIDE SEQUENCE [LARGE SCALE GENOMIC DNA]</scope>
    <source>
        <tissue evidence="2">Leaf</tissue>
    </source>
</reference>
<dbReference type="EMBL" id="JADCNL010000013">
    <property type="protein sequence ID" value="KAG0454943.1"/>
    <property type="molecule type" value="Genomic_DNA"/>
</dbReference>
<sequence>MEEGEGGPGDVPAARRSHRLFGAHLHRGLHRGRASRLQAAEQKQGALPRLPYVQGPTAPHPPFRKVREEGGRRRWVHPLPADVAALPPPFFPLRCRRRRLQGSPLQAIQGEDRERRGEGEGGGRDVEAPCEEGEIGEGYVYRGIEEDAGTASQVVGKL</sequence>
<gene>
    <name evidence="2" type="ORF">HPP92_024235</name>
</gene>
<organism evidence="2 3">
    <name type="scientific">Vanilla planifolia</name>
    <name type="common">Vanilla</name>
    <dbReference type="NCBI Taxonomy" id="51239"/>
    <lineage>
        <taxon>Eukaryota</taxon>
        <taxon>Viridiplantae</taxon>
        <taxon>Streptophyta</taxon>
        <taxon>Embryophyta</taxon>
        <taxon>Tracheophyta</taxon>
        <taxon>Spermatophyta</taxon>
        <taxon>Magnoliopsida</taxon>
        <taxon>Liliopsida</taxon>
        <taxon>Asparagales</taxon>
        <taxon>Orchidaceae</taxon>
        <taxon>Vanilloideae</taxon>
        <taxon>Vanilleae</taxon>
        <taxon>Vanilla</taxon>
    </lineage>
</organism>
<dbReference type="OrthoDB" id="1734078at2759"/>
<dbReference type="Proteomes" id="UP000636800">
    <property type="component" value="Chromosome 13"/>
</dbReference>
<comment type="caution">
    <text evidence="2">The sequence shown here is derived from an EMBL/GenBank/DDBJ whole genome shotgun (WGS) entry which is preliminary data.</text>
</comment>
<accession>A0A835UB96</accession>
<evidence type="ECO:0000313" key="3">
    <source>
        <dbReference type="Proteomes" id="UP000636800"/>
    </source>
</evidence>
<evidence type="ECO:0000256" key="1">
    <source>
        <dbReference type="SAM" id="MobiDB-lite"/>
    </source>
</evidence>
<name>A0A835UB96_VANPL</name>